<proteinExistence type="predicted"/>
<evidence type="ECO:0000313" key="2">
    <source>
        <dbReference type="EMBL" id="SEK12310.1"/>
    </source>
</evidence>
<keyword evidence="3" id="KW-1185">Reference proteome</keyword>
<dbReference type="SUPFAM" id="SSF56349">
    <property type="entry name" value="DNA breaking-rejoining enzymes"/>
    <property type="match status" value="1"/>
</dbReference>
<evidence type="ECO:0000313" key="3">
    <source>
        <dbReference type="Proteomes" id="UP000198866"/>
    </source>
</evidence>
<name>A0A1H7EKY3_9BURK</name>
<reference evidence="3" key="1">
    <citation type="submission" date="2016-10" db="EMBL/GenBank/DDBJ databases">
        <authorList>
            <person name="Varghese N."/>
            <person name="Submissions S."/>
        </authorList>
    </citation>
    <scope>NUCLEOTIDE SEQUENCE [LARGE SCALE GENOMIC DNA]</scope>
    <source>
        <strain evidence="3">LMG 26031</strain>
    </source>
</reference>
<sequence>MSCRRCFAGWSSRTRLRIRSLASRSRATRRRQGLDVSRGFSEGEWLLIRTVADGLEWSHAWSEPAAQRIRFLLDFGYAIGLRASEHVGATLADIRGDEHCDHWLARARQRWQARQGGVAAACTDGTRPVSRAAGPPVTPARWNPVTPLVASIEEDDVGIETTRLWRVLRRFFALVANAIQDERPGTAEKLRRASPHWMRHTQAHALVRGAELIMVRDNLRHSSISTTRLSAQRRSAACPAVRSGFCRTRFQGVGRLRCSP</sequence>
<evidence type="ECO:0008006" key="4">
    <source>
        <dbReference type="Google" id="ProtNLM"/>
    </source>
</evidence>
<dbReference type="GO" id="GO:0015074">
    <property type="term" value="P:DNA integration"/>
    <property type="evidence" value="ECO:0007669"/>
    <property type="project" value="InterPro"/>
</dbReference>
<keyword evidence="1" id="KW-0233">DNA recombination</keyword>
<dbReference type="GO" id="GO:0003677">
    <property type="term" value="F:DNA binding"/>
    <property type="evidence" value="ECO:0007669"/>
    <property type="project" value="InterPro"/>
</dbReference>
<dbReference type="Gene3D" id="1.10.443.10">
    <property type="entry name" value="Intergrase catalytic core"/>
    <property type="match status" value="1"/>
</dbReference>
<evidence type="ECO:0000256" key="1">
    <source>
        <dbReference type="ARBA" id="ARBA00023172"/>
    </source>
</evidence>
<dbReference type="EMBL" id="FNYE01000057">
    <property type="protein sequence ID" value="SEK12310.1"/>
    <property type="molecule type" value="Genomic_DNA"/>
</dbReference>
<dbReference type="Proteomes" id="UP000198866">
    <property type="component" value="Unassembled WGS sequence"/>
</dbReference>
<dbReference type="GO" id="GO:0006310">
    <property type="term" value="P:DNA recombination"/>
    <property type="evidence" value="ECO:0007669"/>
    <property type="project" value="UniProtKB-KW"/>
</dbReference>
<dbReference type="AlphaFoldDB" id="A0A1H7EKY3"/>
<dbReference type="STRING" id="667676.SAMN05192539_105715"/>
<organism evidence="2 3">
    <name type="scientific">Paraburkholderia diazotrophica</name>
    <dbReference type="NCBI Taxonomy" id="667676"/>
    <lineage>
        <taxon>Bacteria</taxon>
        <taxon>Pseudomonadati</taxon>
        <taxon>Pseudomonadota</taxon>
        <taxon>Betaproteobacteria</taxon>
        <taxon>Burkholderiales</taxon>
        <taxon>Burkholderiaceae</taxon>
        <taxon>Paraburkholderia</taxon>
    </lineage>
</organism>
<dbReference type="InterPro" id="IPR011010">
    <property type="entry name" value="DNA_brk_join_enz"/>
</dbReference>
<accession>A0A1H7EKY3</accession>
<protein>
    <recommendedName>
        <fullName evidence="4">Phage integrase family protein</fullName>
    </recommendedName>
</protein>
<dbReference type="InterPro" id="IPR013762">
    <property type="entry name" value="Integrase-like_cat_sf"/>
</dbReference>
<gene>
    <name evidence="2" type="ORF">SAMN05192539_105715</name>
</gene>